<dbReference type="InterPro" id="IPR039859">
    <property type="entry name" value="PFA4/ZDH16/20/ERF2-like"/>
</dbReference>
<organism evidence="14 15">
    <name type="scientific">Phlebiopsis gigantea (strain 11061_1 CR5-6)</name>
    <name type="common">White-rot fungus</name>
    <name type="synonym">Peniophora gigantea</name>
    <dbReference type="NCBI Taxonomy" id="745531"/>
    <lineage>
        <taxon>Eukaryota</taxon>
        <taxon>Fungi</taxon>
        <taxon>Dikarya</taxon>
        <taxon>Basidiomycota</taxon>
        <taxon>Agaricomycotina</taxon>
        <taxon>Agaricomycetes</taxon>
        <taxon>Polyporales</taxon>
        <taxon>Phanerochaetaceae</taxon>
        <taxon>Phlebiopsis</taxon>
    </lineage>
</organism>
<dbReference type="Proteomes" id="UP000053257">
    <property type="component" value="Unassembled WGS sequence"/>
</dbReference>
<dbReference type="GO" id="GO:0005794">
    <property type="term" value="C:Golgi apparatus"/>
    <property type="evidence" value="ECO:0007669"/>
    <property type="project" value="TreeGrafter"/>
</dbReference>
<dbReference type="EMBL" id="KN840638">
    <property type="protein sequence ID" value="KIP03033.1"/>
    <property type="molecule type" value="Genomic_DNA"/>
</dbReference>
<feature type="domain" description="Palmitoyltransferase DHHC" evidence="13">
    <location>
        <begin position="241"/>
        <end position="359"/>
    </location>
</feature>
<keyword evidence="5 11" id="KW-0472">Membrane</keyword>
<evidence type="ECO:0000256" key="4">
    <source>
        <dbReference type="ARBA" id="ARBA00022989"/>
    </source>
</evidence>
<evidence type="ECO:0000256" key="8">
    <source>
        <dbReference type="ARBA" id="ARBA00023315"/>
    </source>
</evidence>
<evidence type="ECO:0000256" key="9">
    <source>
        <dbReference type="ARBA" id="ARBA00038298"/>
    </source>
</evidence>
<feature type="transmembrane region" description="Helical" evidence="11">
    <location>
        <begin position="323"/>
        <end position="342"/>
    </location>
</feature>
<dbReference type="STRING" id="745531.A0A0C3PCW7"/>
<evidence type="ECO:0000256" key="5">
    <source>
        <dbReference type="ARBA" id="ARBA00023136"/>
    </source>
</evidence>
<dbReference type="PROSITE" id="PS50216">
    <property type="entry name" value="DHHC"/>
    <property type="match status" value="1"/>
</dbReference>
<dbReference type="PANTHER" id="PTHR22883:SF23">
    <property type="entry name" value="PALMITOYLTRANSFERASE ZDHHC6"/>
    <property type="match status" value="1"/>
</dbReference>
<keyword evidence="7" id="KW-0449">Lipoprotein</keyword>
<evidence type="ECO:0000313" key="14">
    <source>
        <dbReference type="EMBL" id="KIP03033.1"/>
    </source>
</evidence>
<comment type="subcellular location">
    <subcellularLocation>
        <location evidence="1">Membrane</location>
        <topology evidence="1">Multi-pass membrane protein</topology>
    </subcellularLocation>
</comment>
<feature type="transmembrane region" description="Helical" evidence="11">
    <location>
        <begin position="291"/>
        <end position="311"/>
    </location>
</feature>
<dbReference type="GO" id="GO:0005783">
    <property type="term" value="C:endoplasmic reticulum"/>
    <property type="evidence" value="ECO:0007669"/>
    <property type="project" value="TreeGrafter"/>
</dbReference>
<feature type="transmembrane region" description="Helical" evidence="11">
    <location>
        <begin position="86"/>
        <end position="110"/>
    </location>
</feature>
<evidence type="ECO:0000256" key="7">
    <source>
        <dbReference type="ARBA" id="ARBA00023288"/>
    </source>
</evidence>
<dbReference type="OrthoDB" id="1436450at2759"/>
<proteinExistence type="inferred from homology"/>
<reference evidence="14 15" key="1">
    <citation type="journal article" date="2014" name="PLoS Genet.">
        <title>Analysis of the Phlebiopsis gigantea genome, transcriptome and secretome provides insight into its pioneer colonization strategies of wood.</title>
        <authorList>
            <person name="Hori C."/>
            <person name="Ishida T."/>
            <person name="Igarashi K."/>
            <person name="Samejima M."/>
            <person name="Suzuki H."/>
            <person name="Master E."/>
            <person name="Ferreira P."/>
            <person name="Ruiz-Duenas F.J."/>
            <person name="Held B."/>
            <person name="Canessa P."/>
            <person name="Larrondo L.F."/>
            <person name="Schmoll M."/>
            <person name="Druzhinina I.S."/>
            <person name="Kubicek C.P."/>
            <person name="Gaskell J.A."/>
            <person name="Kersten P."/>
            <person name="St John F."/>
            <person name="Glasner J."/>
            <person name="Sabat G."/>
            <person name="Splinter BonDurant S."/>
            <person name="Syed K."/>
            <person name="Yadav J."/>
            <person name="Mgbeahuruike A.C."/>
            <person name="Kovalchuk A."/>
            <person name="Asiegbu F.O."/>
            <person name="Lackner G."/>
            <person name="Hoffmeister D."/>
            <person name="Rencoret J."/>
            <person name="Gutierrez A."/>
            <person name="Sun H."/>
            <person name="Lindquist E."/>
            <person name="Barry K."/>
            <person name="Riley R."/>
            <person name="Grigoriev I.V."/>
            <person name="Henrissat B."/>
            <person name="Kues U."/>
            <person name="Berka R.M."/>
            <person name="Martinez A.T."/>
            <person name="Covert S.F."/>
            <person name="Blanchette R.A."/>
            <person name="Cullen D."/>
        </authorList>
    </citation>
    <scope>NUCLEOTIDE SEQUENCE [LARGE SCALE GENOMIC DNA]</scope>
    <source>
        <strain evidence="14 15">11061_1 CR5-6</strain>
    </source>
</reference>
<feature type="transmembrane region" description="Helical" evidence="11">
    <location>
        <begin position="44"/>
        <end position="66"/>
    </location>
</feature>
<feature type="region of interest" description="Disordered" evidence="12">
    <location>
        <begin position="439"/>
        <end position="461"/>
    </location>
</feature>
<keyword evidence="15" id="KW-1185">Reference proteome</keyword>
<protein>
    <recommendedName>
        <fullName evidence="11">Palmitoyltransferase</fullName>
        <ecNumber evidence="11">2.3.1.225</ecNumber>
    </recommendedName>
</protein>
<evidence type="ECO:0000256" key="12">
    <source>
        <dbReference type="SAM" id="MobiDB-lite"/>
    </source>
</evidence>
<feature type="compositionally biased region" description="Polar residues" evidence="12">
    <location>
        <begin position="149"/>
        <end position="171"/>
    </location>
</feature>
<evidence type="ECO:0000256" key="11">
    <source>
        <dbReference type="RuleBase" id="RU079119"/>
    </source>
</evidence>
<evidence type="ECO:0000256" key="2">
    <source>
        <dbReference type="ARBA" id="ARBA00022679"/>
    </source>
</evidence>
<keyword evidence="6" id="KW-0564">Palmitate</keyword>
<evidence type="ECO:0000259" key="13">
    <source>
        <dbReference type="Pfam" id="PF01529"/>
    </source>
</evidence>
<comment type="catalytic activity">
    <reaction evidence="10 11">
        <text>L-cysteinyl-[protein] + hexadecanoyl-CoA = S-hexadecanoyl-L-cysteinyl-[protein] + CoA</text>
        <dbReference type="Rhea" id="RHEA:36683"/>
        <dbReference type="Rhea" id="RHEA-COMP:10131"/>
        <dbReference type="Rhea" id="RHEA-COMP:11032"/>
        <dbReference type="ChEBI" id="CHEBI:29950"/>
        <dbReference type="ChEBI" id="CHEBI:57287"/>
        <dbReference type="ChEBI" id="CHEBI:57379"/>
        <dbReference type="ChEBI" id="CHEBI:74151"/>
        <dbReference type="EC" id="2.3.1.225"/>
    </reaction>
</comment>
<dbReference type="InterPro" id="IPR001594">
    <property type="entry name" value="Palmitoyltrfase_DHHC"/>
</dbReference>
<dbReference type="PANTHER" id="PTHR22883">
    <property type="entry name" value="ZINC FINGER DHHC DOMAIN CONTAINING PROTEIN"/>
    <property type="match status" value="1"/>
</dbReference>
<name>A0A0C3PCW7_PHLG1</name>
<comment type="similarity">
    <text evidence="9">Belongs to the DHHC palmitoyltransferase family. PFA5 subfamily.</text>
</comment>
<keyword evidence="8 11" id="KW-0012">Acyltransferase</keyword>
<dbReference type="GO" id="GO:0006612">
    <property type="term" value="P:protein targeting to membrane"/>
    <property type="evidence" value="ECO:0007669"/>
    <property type="project" value="TreeGrafter"/>
</dbReference>
<accession>A0A0C3PCW7</accession>
<dbReference type="EC" id="2.3.1.225" evidence="11"/>
<keyword evidence="4 11" id="KW-1133">Transmembrane helix</keyword>
<sequence>MAQHDTHPQSQSQSSDARCCGVVQEATSKSLDRRNKRREKPQPWIVLKMTIGFALGIIAYASYVYIGRFCVPMLKSKGGSLGGRQVGVPFLVIFCILLIMMLWAYALVVLTSPGYARDYVERSPPPQVALRPVPRWWDSSSDLEGGQYEYTSNSTHANGGAQTNGSSTLQSLPVPHEKPIQQQQQDDNSGVADAIRPVQVARAHAETDDNGALPPSSDDGARGLPMMFTRKLPMTPIMRPEYRYCNKDGFVKPLRAHHCRACGTCILKYDHHCPWIGQCVGARNHKFFVNFLQWAGVFCMWTFATLVAGVVQESRNGNLDPQYIVIIALAGLFILFTVSLLFTHVRLILLNQSTVESLNMQRMKEREKSVLARHYAWYQFGAKRQLRKQWDREWGDIDTEANLWWLGNTRENWVSVMGHNVWQWFLPIGSSPSDGRHWLPNPRFDSEGKPRPRSLWPVALQ</sequence>
<evidence type="ECO:0000256" key="3">
    <source>
        <dbReference type="ARBA" id="ARBA00022692"/>
    </source>
</evidence>
<evidence type="ECO:0000313" key="15">
    <source>
        <dbReference type="Proteomes" id="UP000053257"/>
    </source>
</evidence>
<keyword evidence="2 11" id="KW-0808">Transferase</keyword>
<dbReference type="Pfam" id="PF01529">
    <property type="entry name" value="DHHC"/>
    <property type="match status" value="1"/>
</dbReference>
<keyword evidence="3 11" id="KW-0812">Transmembrane</keyword>
<dbReference type="GO" id="GO:0019706">
    <property type="term" value="F:protein-cysteine S-palmitoyltransferase activity"/>
    <property type="evidence" value="ECO:0007669"/>
    <property type="project" value="UniProtKB-EC"/>
</dbReference>
<dbReference type="GO" id="GO:0016020">
    <property type="term" value="C:membrane"/>
    <property type="evidence" value="ECO:0007669"/>
    <property type="project" value="UniProtKB-SubCell"/>
</dbReference>
<dbReference type="AlphaFoldDB" id="A0A0C3PCW7"/>
<evidence type="ECO:0000256" key="10">
    <source>
        <dbReference type="ARBA" id="ARBA00048048"/>
    </source>
</evidence>
<evidence type="ECO:0000256" key="6">
    <source>
        <dbReference type="ARBA" id="ARBA00023139"/>
    </source>
</evidence>
<evidence type="ECO:0000256" key="1">
    <source>
        <dbReference type="ARBA" id="ARBA00004141"/>
    </source>
</evidence>
<feature type="region of interest" description="Disordered" evidence="12">
    <location>
        <begin position="147"/>
        <end position="224"/>
    </location>
</feature>
<dbReference type="HOGENOM" id="CLU_023534_0_0_1"/>
<gene>
    <name evidence="14" type="ORF">PHLGIDRAFT_267793</name>
</gene>
<comment type="domain">
    <text evidence="11">The DHHC domain is required for palmitoyltransferase activity.</text>
</comment>